<dbReference type="InterPro" id="IPR002481">
    <property type="entry name" value="FUR"/>
</dbReference>
<dbReference type="InterPro" id="IPR036390">
    <property type="entry name" value="WH_DNA-bd_sf"/>
</dbReference>
<gene>
    <name evidence="7" type="ORF">QYB97_19625</name>
</gene>
<dbReference type="EMBL" id="JAUHTR010000013">
    <property type="protein sequence ID" value="MDN4526700.1"/>
    <property type="molecule type" value="Genomic_DNA"/>
</dbReference>
<evidence type="ECO:0000256" key="5">
    <source>
        <dbReference type="ARBA" id="ARBA00023125"/>
    </source>
</evidence>
<dbReference type="Pfam" id="PF01475">
    <property type="entry name" value="FUR"/>
    <property type="match status" value="1"/>
</dbReference>
<evidence type="ECO:0000256" key="2">
    <source>
        <dbReference type="ARBA" id="ARBA00022491"/>
    </source>
</evidence>
<keyword evidence="5" id="KW-0238">DNA-binding</keyword>
<keyword evidence="8" id="KW-1185">Reference proteome</keyword>
<evidence type="ECO:0000256" key="1">
    <source>
        <dbReference type="ARBA" id="ARBA00007957"/>
    </source>
</evidence>
<evidence type="ECO:0000313" key="7">
    <source>
        <dbReference type="EMBL" id="MDN4526700.1"/>
    </source>
</evidence>
<dbReference type="Gene3D" id="1.10.10.10">
    <property type="entry name" value="Winged helix-like DNA-binding domain superfamily/Winged helix DNA-binding domain"/>
    <property type="match status" value="1"/>
</dbReference>
<comment type="similarity">
    <text evidence="1">Belongs to the Fur family.</text>
</comment>
<protein>
    <submittedName>
        <fullName evidence="7">Fur family transcriptional regulator</fullName>
    </submittedName>
</protein>
<evidence type="ECO:0000256" key="4">
    <source>
        <dbReference type="ARBA" id="ARBA00023015"/>
    </source>
</evidence>
<dbReference type="InterPro" id="IPR036388">
    <property type="entry name" value="WH-like_DNA-bd_sf"/>
</dbReference>
<organism evidence="7 8">
    <name type="scientific">Fictibacillus fluitans</name>
    <dbReference type="NCBI Taxonomy" id="3058422"/>
    <lineage>
        <taxon>Bacteria</taxon>
        <taxon>Bacillati</taxon>
        <taxon>Bacillota</taxon>
        <taxon>Bacilli</taxon>
        <taxon>Bacillales</taxon>
        <taxon>Fictibacillaceae</taxon>
        <taxon>Fictibacillus</taxon>
    </lineage>
</organism>
<keyword evidence="6" id="KW-0804">Transcription</keyword>
<evidence type="ECO:0000256" key="3">
    <source>
        <dbReference type="ARBA" id="ARBA00022833"/>
    </source>
</evidence>
<dbReference type="InterPro" id="IPR043135">
    <property type="entry name" value="Fur_C"/>
</dbReference>
<dbReference type="SUPFAM" id="SSF46785">
    <property type="entry name" value="Winged helix' DNA-binding domain"/>
    <property type="match status" value="1"/>
</dbReference>
<dbReference type="CDD" id="cd07153">
    <property type="entry name" value="Fur_like"/>
    <property type="match status" value="1"/>
</dbReference>
<dbReference type="Proteomes" id="UP001172721">
    <property type="component" value="Unassembled WGS sequence"/>
</dbReference>
<comment type="caution">
    <text evidence="7">The sequence shown here is derived from an EMBL/GenBank/DDBJ whole genome shotgun (WGS) entry which is preliminary data.</text>
</comment>
<evidence type="ECO:0000313" key="8">
    <source>
        <dbReference type="Proteomes" id="UP001172721"/>
    </source>
</evidence>
<reference evidence="7" key="1">
    <citation type="submission" date="2023-07" db="EMBL/GenBank/DDBJ databases">
        <title>Fictibacillus sp. isolated from freshwater pond.</title>
        <authorList>
            <person name="Kirdat K."/>
            <person name="Bhat A."/>
            <person name="Mourya A."/>
            <person name="Yadav A."/>
        </authorList>
    </citation>
    <scope>NUCLEOTIDE SEQUENCE</scope>
    <source>
        <strain evidence="7">NE201</strain>
    </source>
</reference>
<name>A0ABT8I1W2_9BACL</name>
<proteinExistence type="inferred from homology"/>
<keyword evidence="4" id="KW-0805">Transcription regulation</keyword>
<dbReference type="PANTHER" id="PTHR33202">
    <property type="entry name" value="ZINC UPTAKE REGULATION PROTEIN"/>
    <property type="match status" value="1"/>
</dbReference>
<keyword evidence="3" id="KW-0862">Zinc</keyword>
<keyword evidence="2" id="KW-0678">Repressor</keyword>
<dbReference type="Gene3D" id="3.30.1490.190">
    <property type="match status" value="1"/>
</dbReference>
<dbReference type="PANTHER" id="PTHR33202:SF8">
    <property type="entry name" value="PEROXIDE-RESPONSIVE REPRESSOR PERR"/>
    <property type="match status" value="1"/>
</dbReference>
<sequence length="139" mass="16132">MDAEQVAKTKLKESGVRITPQRVLILKNMIEMNGHLTAEEIHRELPSFITLSTVYNNLKLFVKLNLINELSFGSSSSKYELVTIRHYHVICESCQQIADFQYPLLSEVEYTASQLAHFKIHRHTLEFYGLCQECKKENK</sequence>
<accession>A0ABT8I1W2</accession>
<evidence type="ECO:0000256" key="6">
    <source>
        <dbReference type="ARBA" id="ARBA00023163"/>
    </source>
</evidence>